<dbReference type="GO" id="GO:0016758">
    <property type="term" value="F:hexosyltransferase activity"/>
    <property type="evidence" value="ECO:0007669"/>
    <property type="project" value="UniProtKB-ARBA"/>
</dbReference>
<name>A0A933L341_9HYPH</name>
<gene>
    <name evidence="2" type="ORF">HY834_10345</name>
</gene>
<dbReference type="InterPro" id="IPR001173">
    <property type="entry name" value="Glyco_trans_2-like"/>
</dbReference>
<dbReference type="CDD" id="cd00761">
    <property type="entry name" value="Glyco_tranf_GTA_type"/>
    <property type="match status" value="1"/>
</dbReference>
<sequence>MSDPLFTVLMPTNYRPDVIGYAIQSVLDQTEGDFELFVVGDGAKEGTADVVLGFSDPRVRWFEFEKAPGVGYPNRNRALRESRGRLIAFAADDNLMLPDHLAKMAKVFEGPGAMWAYATAFWISNDGIAAPELINFDLADERADLRASKYVVPAEGVVYRASALPTRAAWPEDMLKAGDTALWNRIIDAQGEASMRRVPEATSLHFSALRKGHPRDSWSPLLAAYLMVADRAAWWPAMLKPPIPEGETEQAVYARLIRQPGWTEAARLAAHDVVNRIALNHLSPRIRPAPEESNEGLKIANLQRDLHAARQQSAAQAKALSRIEHSTSWRVTRPLRALGRLLRRRKP</sequence>
<dbReference type="SUPFAM" id="SSF53448">
    <property type="entry name" value="Nucleotide-diphospho-sugar transferases"/>
    <property type="match status" value="1"/>
</dbReference>
<protein>
    <submittedName>
        <fullName evidence="2">Glycosyltransferase family 2 protein</fullName>
    </submittedName>
</protein>
<evidence type="ECO:0000313" key="3">
    <source>
        <dbReference type="Proteomes" id="UP000782610"/>
    </source>
</evidence>
<dbReference type="Gene3D" id="3.90.550.10">
    <property type="entry name" value="Spore Coat Polysaccharide Biosynthesis Protein SpsA, Chain A"/>
    <property type="match status" value="1"/>
</dbReference>
<evidence type="ECO:0000313" key="2">
    <source>
        <dbReference type="EMBL" id="MBI4922140.1"/>
    </source>
</evidence>
<dbReference type="PANTHER" id="PTHR22916">
    <property type="entry name" value="GLYCOSYLTRANSFERASE"/>
    <property type="match status" value="1"/>
</dbReference>
<accession>A0A933L341</accession>
<dbReference type="AlphaFoldDB" id="A0A933L341"/>
<dbReference type="Proteomes" id="UP000782610">
    <property type="component" value="Unassembled WGS sequence"/>
</dbReference>
<evidence type="ECO:0000259" key="1">
    <source>
        <dbReference type="Pfam" id="PF00535"/>
    </source>
</evidence>
<proteinExistence type="predicted"/>
<reference evidence="2" key="1">
    <citation type="submission" date="2020-07" db="EMBL/GenBank/DDBJ databases">
        <title>Huge and variable diversity of episymbiotic CPR bacteria and DPANN archaea in groundwater ecosystems.</title>
        <authorList>
            <person name="He C.Y."/>
            <person name="Keren R."/>
            <person name="Whittaker M."/>
            <person name="Farag I.F."/>
            <person name="Doudna J."/>
            <person name="Cate J.H.D."/>
            <person name="Banfield J.F."/>
        </authorList>
    </citation>
    <scope>NUCLEOTIDE SEQUENCE</scope>
    <source>
        <strain evidence="2">NC_groundwater_1586_Pr3_B-0.1um_66_15</strain>
    </source>
</reference>
<comment type="caution">
    <text evidence="2">The sequence shown here is derived from an EMBL/GenBank/DDBJ whole genome shotgun (WGS) entry which is preliminary data.</text>
</comment>
<dbReference type="InterPro" id="IPR029044">
    <property type="entry name" value="Nucleotide-diphossugar_trans"/>
</dbReference>
<dbReference type="EMBL" id="JACRAF010000028">
    <property type="protein sequence ID" value="MBI4922140.1"/>
    <property type="molecule type" value="Genomic_DNA"/>
</dbReference>
<dbReference type="PANTHER" id="PTHR22916:SF3">
    <property type="entry name" value="UDP-GLCNAC:BETAGAL BETA-1,3-N-ACETYLGLUCOSAMINYLTRANSFERASE-LIKE PROTEIN 1"/>
    <property type="match status" value="1"/>
</dbReference>
<dbReference type="Pfam" id="PF00535">
    <property type="entry name" value="Glycos_transf_2"/>
    <property type="match status" value="1"/>
</dbReference>
<feature type="domain" description="Glycosyltransferase 2-like" evidence="1">
    <location>
        <begin position="7"/>
        <end position="121"/>
    </location>
</feature>
<organism evidence="2 3">
    <name type="scientific">Devosia nanyangense</name>
    <dbReference type="NCBI Taxonomy" id="1228055"/>
    <lineage>
        <taxon>Bacteria</taxon>
        <taxon>Pseudomonadati</taxon>
        <taxon>Pseudomonadota</taxon>
        <taxon>Alphaproteobacteria</taxon>
        <taxon>Hyphomicrobiales</taxon>
        <taxon>Devosiaceae</taxon>
        <taxon>Devosia</taxon>
    </lineage>
</organism>